<dbReference type="EMBL" id="FZNQ01000001">
    <property type="protein sequence ID" value="SNR26059.1"/>
    <property type="molecule type" value="Genomic_DNA"/>
</dbReference>
<organism evidence="2 3">
    <name type="scientific">Halorubrum vacuolatum</name>
    <name type="common">Natronobacterium vacuolatum</name>
    <dbReference type="NCBI Taxonomy" id="63740"/>
    <lineage>
        <taxon>Archaea</taxon>
        <taxon>Methanobacteriati</taxon>
        <taxon>Methanobacteriota</taxon>
        <taxon>Stenosarchaea group</taxon>
        <taxon>Halobacteria</taxon>
        <taxon>Halobacteriales</taxon>
        <taxon>Haloferacaceae</taxon>
        <taxon>Halorubrum</taxon>
    </lineage>
</organism>
<dbReference type="AlphaFoldDB" id="A0A238UXR1"/>
<reference evidence="2 3" key="1">
    <citation type="submission" date="2017-06" db="EMBL/GenBank/DDBJ databases">
        <authorList>
            <person name="Kim H.J."/>
            <person name="Triplett B.A."/>
        </authorList>
    </citation>
    <scope>NUCLEOTIDE SEQUENCE [LARGE SCALE GENOMIC DNA]</scope>
    <source>
        <strain evidence="2 3">DSM 8800</strain>
    </source>
</reference>
<gene>
    <name evidence="2" type="ORF">SAMN06264855_101439</name>
</gene>
<evidence type="ECO:0008006" key="4">
    <source>
        <dbReference type="Google" id="ProtNLM"/>
    </source>
</evidence>
<dbReference type="InterPro" id="IPR055741">
    <property type="entry name" value="DUF7317"/>
</dbReference>
<dbReference type="Pfam" id="PF24001">
    <property type="entry name" value="DUF7317"/>
    <property type="match status" value="1"/>
</dbReference>
<protein>
    <recommendedName>
        <fullName evidence="4">HTH araC/xylS-type domain-containing protein</fullName>
    </recommendedName>
</protein>
<dbReference type="Proteomes" id="UP000198397">
    <property type="component" value="Unassembled WGS sequence"/>
</dbReference>
<evidence type="ECO:0000256" key="1">
    <source>
        <dbReference type="SAM" id="MobiDB-lite"/>
    </source>
</evidence>
<sequence length="53" mass="5354">MTTHSVASALTLYRSGTLTIEAAAMVAGCSPEQLHASARPFEPTTGTASGSTD</sequence>
<evidence type="ECO:0000313" key="3">
    <source>
        <dbReference type="Proteomes" id="UP000198397"/>
    </source>
</evidence>
<proteinExistence type="predicted"/>
<feature type="region of interest" description="Disordered" evidence="1">
    <location>
        <begin position="33"/>
        <end position="53"/>
    </location>
</feature>
<name>A0A238UXR1_HALVU</name>
<keyword evidence="3" id="KW-1185">Reference proteome</keyword>
<feature type="compositionally biased region" description="Polar residues" evidence="1">
    <location>
        <begin position="44"/>
        <end position="53"/>
    </location>
</feature>
<accession>A0A238UXR1</accession>
<dbReference type="RefSeq" id="WP_179213556.1">
    <property type="nucleotide sequence ID" value="NZ_FZNQ01000001.1"/>
</dbReference>
<dbReference type="OrthoDB" id="225412at2157"/>
<evidence type="ECO:0000313" key="2">
    <source>
        <dbReference type="EMBL" id="SNR26059.1"/>
    </source>
</evidence>